<dbReference type="InParanoid" id="A0A1Q3BRZ4"/>
<feature type="non-terminal residue" evidence="1">
    <location>
        <position position="1"/>
    </location>
</feature>
<keyword evidence="2" id="KW-1185">Reference proteome</keyword>
<dbReference type="PANTHER" id="PTHR33116">
    <property type="entry name" value="REVERSE TRANSCRIPTASE ZINC-BINDING DOMAIN-CONTAINING PROTEIN-RELATED-RELATED"/>
    <property type="match status" value="1"/>
</dbReference>
<comment type="caution">
    <text evidence="1">The sequence shown here is derived from an EMBL/GenBank/DDBJ whole genome shotgun (WGS) entry which is preliminary data.</text>
</comment>
<feature type="non-terminal residue" evidence="1">
    <location>
        <position position="139"/>
    </location>
</feature>
<gene>
    <name evidence="1" type="ORF">CFOL_v3_14031</name>
</gene>
<evidence type="ECO:0008006" key="3">
    <source>
        <dbReference type="Google" id="ProtNLM"/>
    </source>
</evidence>
<dbReference type="STRING" id="3775.A0A1Q3BRZ4"/>
<dbReference type="OrthoDB" id="1750433at2759"/>
<dbReference type="AlphaFoldDB" id="A0A1Q3BRZ4"/>
<sequence length="139" mass="16192">SMPIHILSLLKVPKMVSNRIQNLFANFLWNSQGNNRLHWFGWHQICHTYAEGGLGIRNMNTVMQSLQSKFSWRFTQGDSIWAQIVRSKYGTCHHILQKGIRQSSSHCWKAIAKHLPLISNLSRMIIQSGNSSFWKENWL</sequence>
<accession>A0A1Q3BRZ4</accession>
<organism evidence="1 2">
    <name type="scientific">Cephalotus follicularis</name>
    <name type="common">Albany pitcher plant</name>
    <dbReference type="NCBI Taxonomy" id="3775"/>
    <lineage>
        <taxon>Eukaryota</taxon>
        <taxon>Viridiplantae</taxon>
        <taxon>Streptophyta</taxon>
        <taxon>Embryophyta</taxon>
        <taxon>Tracheophyta</taxon>
        <taxon>Spermatophyta</taxon>
        <taxon>Magnoliopsida</taxon>
        <taxon>eudicotyledons</taxon>
        <taxon>Gunneridae</taxon>
        <taxon>Pentapetalae</taxon>
        <taxon>rosids</taxon>
        <taxon>fabids</taxon>
        <taxon>Oxalidales</taxon>
        <taxon>Cephalotaceae</taxon>
        <taxon>Cephalotus</taxon>
    </lineage>
</organism>
<proteinExistence type="predicted"/>
<evidence type="ECO:0000313" key="1">
    <source>
        <dbReference type="EMBL" id="GAV70533.1"/>
    </source>
</evidence>
<evidence type="ECO:0000313" key="2">
    <source>
        <dbReference type="Proteomes" id="UP000187406"/>
    </source>
</evidence>
<dbReference type="PANTHER" id="PTHR33116:SF78">
    <property type="entry name" value="OS12G0587133 PROTEIN"/>
    <property type="match status" value="1"/>
</dbReference>
<protein>
    <recommendedName>
        <fullName evidence="3">Zf-RVT domain-containing protein</fullName>
    </recommendedName>
</protein>
<name>A0A1Q3BRZ4_CEPFO</name>
<dbReference type="EMBL" id="BDDD01000822">
    <property type="protein sequence ID" value="GAV70533.1"/>
    <property type="molecule type" value="Genomic_DNA"/>
</dbReference>
<dbReference type="Proteomes" id="UP000187406">
    <property type="component" value="Unassembled WGS sequence"/>
</dbReference>
<reference evidence="2" key="1">
    <citation type="submission" date="2016-04" db="EMBL/GenBank/DDBJ databases">
        <title>Cephalotus genome sequencing.</title>
        <authorList>
            <person name="Fukushima K."/>
            <person name="Hasebe M."/>
            <person name="Fang X."/>
        </authorList>
    </citation>
    <scope>NUCLEOTIDE SEQUENCE [LARGE SCALE GENOMIC DNA]</scope>
    <source>
        <strain evidence="2">cv. St1</strain>
    </source>
</reference>